<dbReference type="GO" id="GO:0007339">
    <property type="term" value="P:binding of sperm to zona pellucida"/>
    <property type="evidence" value="ECO:0000318"/>
    <property type="project" value="GO_Central"/>
</dbReference>
<evidence type="ECO:0000313" key="4">
    <source>
        <dbReference type="Proteomes" id="UP000018468"/>
    </source>
</evidence>
<dbReference type="eggNOG" id="ENOG502SJFV">
    <property type="taxonomic scope" value="Eukaryota"/>
</dbReference>
<protein>
    <submittedName>
        <fullName evidence="3">Zona pellucida sperm-binding protein 3-like</fullName>
    </submittedName>
</protein>
<dbReference type="AlphaFoldDB" id="W5MZ50"/>
<dbReference type="InterPro" id="IPR042235">
    <property type="entry name" value="ZP-C_dom"/>
</dbReference>
<dbReference type="PROSITE" id="PS51034">
    <property type="entry name" value="ZP_2"/>
    <property type="match status" value="1"/>
</dbReference>
<reference evidence="4" key="1">
    <citation type="submission" date="2011-12" db="EMBL/GenBank/DDBJ databases">
        <title>The Draft Genome of Lepisosteus oculatus.</title>
        <authorList>
            <consortium name="The Broad Institute Genome Assembly &amp; Analysis Group"/>
            <consortium name="Computational R&amp;D Group"/>
            <consortium name="and Sequencing Platform"/>
            <person name="Di Palma F."/>
            <person name="Alfoldi J."/>
            <person name="Johnson J."/>
            <person name="Berlin A."/>
            <person name="Gnerre S."/>
            <person name="Jaffe D."/>
            <person name="MacCallum I."/>
            <person name="Young S."/>
            <person name="Walker B.J."/>
            <person name="Lander E.S."/>
            <person name="Lindblad-Toh K."/>
        </authorList>
    </citation>
    <scope>NUCLEOTIDE SEQUENCE [LARGE SCALE GENOMIC DNA]</scope>
</reference>
<dbReference type="InterPro" id="IPR001507">
    <property type="entry name" value="ZP_dom"/>
</dbReference>
<dbReference type="Ensembl" id="ENSLOCT00000013688.1">
    <property type="protein sequence ID" value="ENSLOCP00000013659.1"/>
    <property type="gene ID" value="ENSLOCG00000011118.1"/>
</dbReference>
<dbReference type="GO" id="GO:2000344">
    <property type="term" value="P:positive regulation of acrosome reaction"/>
    <property type="evidence" value="ECO:0000318"/>
    <property type="project" value="GO_Central"/>
</dbReference>
<proteinExistence type="predicted"/>
<accession>W5MZ50</accession>
<dbReference type="InParanoid" id="W5MZ50"/>
<reference evidence="3" key="3">
    <citation type="submission" date="2025-09" db="UniProtKB">
        <authorList>
            <consortium name="Ensembl"/>
        </authorList>
    </citation>
    <scope>IDENTIFICATION</scope>
</reference>
<name>W5MZ50_LEPOC</name>
<dbReference type="PANTHER" id="PTHR11576">
    <property type="entry name" value="ZONA PELLUCIDA SPERM-BINDING PROTEIN 3"/>
    <property type="match status" value="1"/>
</dbReference>
<evidence type="ECO:0000259" key="2">
    <source>
        <dbReference type="PROSITE" id="PS51034"/>
    </source>
</evidence>
<dbReference type="GO" id="GO:0032190">
    <property type="term" value="F:acrosin binding"/>
    <property type="evidence" value="ECO:0000318"/>
    <property type="project" value="GO_Central"/>
</dbReference>
<dbReference type="GO" id="GO:0005615">
    <property type="term" value="C:extracellular space"/>
    <property type="evidence" value="ECO:0000318"/>
    <property type="project" value="GO_Central"/>
</dbReference>
<feature type="domain" description="ZP" evidence="2">
    <location>
        <begin position="1"/>
        <end position="114"/>
    </location>
</feature>
<keyword evidence="1" id="KW-1015">Disulfide bond</keyword>
<reference evidence="3" key="2">
    <citation type="submission" date="2025-08" db="UniProtKB">
        <authorList>
            <consortium name="Ensembl"/>
        </authorList>
    </citation>
    <scope>IDENTIFICATION</scope>
</reference>
<evidence type="ECO:0000313" key="3">
    <source>
        <dbReference type="Ensembl" id="ENSLOCP00000013659.1"/>
    </source>
</evidence>
<dbReference type="GO" id="GO:0035803">
    <property type="term" value="P:egg coat formation"/>
    <property type="evidence" value="ECO:0000318"/>
    <property type="project" value="GO_Central"/>
</dbReference>
<dbReference type="GeneTree" id="ENSGT01030000234567"/>
<dbReference type="GO" id="GO:0035804">
    <property type="term" value="F:structural constituent of egg coat"/>
    <property type="evidence" value="ECO:0000318"/>
    <property type="project" value="GO_Central"/>
</dbReference>
<dbReference type="FunFam" id="2.60.40.4100:FF:000002">
    <property type="entry name" value="Zona pellucida sperm-binding protein 3"/>
    <property type="match status" value="1"/>
</dbReference>
<dbReference type="Bgee" id="ENSLOCG00000011118">
    <property type="expression patterns" value="Expressed in ovary and 8 other cell types or tissues"/>
</dbReference>
<dbReference type="PANTHER" id="PTHR11576:SF15">
    <property type="entry name" value="ZONA PELLUCIDA SPERM-BINDING PROTEIN 3-LIKE"/>
    <property type="match status" value="1"/>
</dbReference>
<keyword evidence="4" id="KW-1185">Reference proteome</keyword>
<dbReference type="STRING" id="7918.ENSLOCP00000013659"/>
<dbReference type="EMBL" id="AHAT01016736">
    <property type="status" value="NOT_ANNOTATED_CDS"/>
    <property type="molecule type" value="Genomic_DNA"/>
</dbReference>
<evidence type="ECO:0000256" key="1">
    <source>
        <dbReference type="ARBA" id="ARBA00023157"/>
    </source>
</evidence>
<organism evidence="3 4">
    <name type="scientific">Lepisosteus oculatus</name>
    <name type="common">Spotted gar</name>
    <dbReference type="NCBI Taxonomy" id="7918"/>
    <lineage>
        <taxon>Eukaryota</taxon>
        <taxon>Metazoa</taxon>
        <taxon>Chordata</taxon>
        <taxon>Craniata</taxon>
        <taxon>Vertebrata</taxon>
        <taxon>Euteleostomi</taxon>
        <taxon>Actinopterygii</taxon>
        <taxon>Neopterygii</taxon>
        <taxon>Holostei</taxon>
        <taxon>Semionotiformes</taxon>
        <taxon>Lepisosteidae</taxon>
        <taxon>Lepisosteus</taxon>
    </lineage>
</organism>
<sequence length="227" mass="25427">MNFQATAYFATSGQRLFIQSCYATVTPNHHSHPRFTVIDNFGCMVDSKSDGCQSRFIPHERKDVLRFTIDAFVFQKKLSKEHMETELYMHCTMVVAKAEVTPGTKACTYNREAGRWEELYGNHEVCKCCDSVCVGGSHAGPRSLVTSDVLTLDLRGDEGGRLTTTAPLTIPGGEEWGHLESKQEPGVWEDVGLQNDAGENPWSMDEERPGLIVEEEFNQIKDDNIAF</sequence>
<dbReference type="Gene3D" id="2.60.40.4100">
    <property type="entry name" value="Zona pellucida, ZP-C domain"/>
    <property type="match status" value="1"/>
</dbReference>
<dbReference type="InterPro" id="IPR055355">
    <property type="entry name" value="ZP-C"/>
</dbReference>
<dbReference type="GO" id="GO:0035805">
    <property type="term" value="C:egg coat"/>
    <property type="evidence" value="ECO:0000318"/>
    <property type="project" value="GO_Central"/>
</dbReference>
<dbReference type="Proteomes" id="UP000018468">
    <property type="component" value="Linkage group LG3"/>
</dbReference>
<dbReference type="Pfam" id="PF00100">
    <property type="entry name" value="Zona_pellucida"/>
    <property type="match status" value="1"/>
</dbReference>
<dbReference type="HOGENOM" id="CLU_1219369_0_0_1"/>